<feature type="compositionally biased region" description="Polar residues" evidence="1">
    <location>
        <begin position="930"/>
        <end position="940"/>
    </location>
</feature>
<name>A0A4Q4TF59_9PEZI</name>
<dbReference type="Proteomes" id="UP000293360">
    <property type="component" value="Unassembled WGS sequence"/>
</dbReference>
<feature type="compositionally biased region" description="Polar residues" evidence="1">
    <location>
        <begin position="16"/>
        <end position="32"/>
    </location>
</feature>
<dbReference type="EMBL" id="QJNU01000231">
    <property type="protein sequence ID" value="RYP04037.1"/>
    <property type="molecule type" value="Genomic_DNA"/>
</dbReference>
<feature type="region of interest" description="Disordered" evidence="1">
    <location>
        <begin position="928"/>
        <end position="969"/>
    </location>
</feature>
<evidence type="ECO:0000313" key="2">
    <source>
        <dbReference type="EMBL" id="RYP04037.1"/>
    </source>
</evidence>
<feature type="compositionally biased region" description="Basic and acidic residues" evidence="1">
    <location>
        <begin position="459"/>
        <end position="483"/>
    </location>
</feature>
<feature type="region of interest" description="Disordered" evidence="1">
    <location>
        <begin position="382"/>
        <end position="483"/>
    </location>
</feature>
<gene>
    <name evidence="2" type="ORF">DL764_004731</name>
</gene>
<feature type="compositionally biased region" description="Basic and acidic residues" evidence="1">
    <location>
        <begin position="332"/>
        <end position="344"/>
    </location>
</feature>
<feature type="region of interest" description="Disordered" evidence="1">
    <location>
        <begin position="575"/>
        <end position="628"/>
    </location>
</feature>
<feature type="compositionally biased region" description="Polar residues" evidence="1">
    <location>
        <begin position="1149"/>
        <end position="1158"/>
    </location>
</feature>
<sequence>MSNFSLNNAPRRPRSRTQSMSSDRPSTTSHSLMSPPLSVSPEAAFIAASAASQIVTNDHDGHSEAWYDQVGLEPSGETARVSPGALQLANNFVDQLLFNIIAVAGSTALAALRPAVSEVLKPKLAKDAINQADEELREYLGGGEVEDLSRPVTESSSDWDVELAWKRTRLRCMIYSSLGDMEEEDEDEYMEQEHLRGEFGDVVSEFVSPAVAIFLTSILEFMGEQVLVISGQAAFNRMRVKHEKELIEGSRSRGDVADRVVVEELDMERVALDRTLGRLWRAWKKRIRSPAEPNFSRPFSRSSTVASGLTHTRHGSVSTDWVTPGAVMEDSSQEKDEAPTKSVDDAEIEEVAEIRPSAIPLPMSDNDIAEIEVPGLVWYSDEERSDHEDDEEIPRPPRPKSTIVYLSSSQIGPLTPTPSKLRIPAETRRRRANSLPTAVAPPYKSPSVDYDSVQAADTRPTHKVSDKDGRTEGAHGEVESGREDAAGLGSKLIDGAVAVGSAAVVGLRAVAKGAAPQTEVDNGEIDDFVEEPEILTSSRISFGGRRSSAGSEPGVARPPSILIARSNSVRSARLIDVHSPRSPSVGSRTNSFDNADHPRPTSISREGSVSTPTPPIPEEQEPYAFPASTVKRNGVVLSADDHWDVSTVSAPPPRARSPPKSVPSHSTGPTSATTKVTILNAPTPRHSSLPTSYLPQEIHDVPQKSSYRTPPLPTLPERSTGTQDHGRADTTGATVTAHRGLPESPNVRRSLRADSPSSTTSNKLKAVRSSEDNGSHHSGDVVRNFEELIHSDHTLQYTLTPESMRSMNSSQPASDHSPVAAHKSRKSEDAKFVESSRSSLSKRSLSVSKPTGFKSHPPTDRYIYGKVADQSPRRAPVSMPTTTRSGRVARDARVPVESTQDFADFLRSTGPQGETDPPKQVHAGSVANARKTSASFASPHSTSMTSRRTSSATRARLQAREAAVASSNGSSELIDFIRRGPEDSTGDNPRIPRHVAPFRNTMDSDQMQMFGPTGGRAVDAVLPDIRDSLASTNATETSAPSSLNSQSALLSKANKPMAYSGNNFDDEDTVLKRKQRRVQDPYAVDLSDEDGDFFEDVIAKPKAKQEESLIDFLNNCQPPPEPKPQPFLTSQTLPKKKSAPNLISRLRSGHSNGGSFSSLMGKGSNVVESRPVNSRASTGTGKGYTPITVNIPPGVGNFGGDFLASSKAGSPGISAPGRVPVKKFEPREAVPTTTGTSDLASFLRDSEPPPSTIASPMSPTEEKPSHSFSRMFERRKKSVAY</sequence>
<feature type="compositionally biased region" description="Polar residues" evidence="1">
    <location>
        <begin position="601"/>
        <end position="610"/>
    </location>
</feature>
<proteinExistence type="predicted"/>
<accession>A0A4Q4TF59</accession>
<keyword evidence="3" id="KW-1185">Reference proteome</keyword>
<reference evidence="2 3" key="1">
    <citation type="submission" date="2018-06" db="EMBL/GenBank/DDBJ databases">
        <title>Complete Genomes of Monosporascus.</title>
        <authorList>
            <person name="Robinson A.J."/>
            <person name="Natvig D.O."/>
        </authorList>
    </citation>
    <scope>NUCLEOTIDE SEQUENCE [LARGE SCALE GENOMIC DNA]</scope>
    <source>
        <strain evidence="2 3">CBS 110550</strain>
    </source>
</reference>
<feature type="region of interest" description="Disordered" evidence="1">
    <location>
        <begin position="642"/>
        <end position="779"/>
    </location>
</feature>
<feature type="compositionally biased region" description="Polar residues" evidence="1">
    <location>
        <begin position="297"/>
        <end position="321"/>
    </location>
</feature>
<feature type="compositionally biased region" description="Polar residues" evidence="1">
    <location>
        <begin position="804"/>
        <end position="814"/>
    </location>
</feature>
<feature type="compositionally biased region" description="Polar residues" evidence="1">
    <location>
        <begin position="685"/>
        <end position="694"/>
    </location>
</feature>
<feature type="compositionally biased region" description="Basic and acidic residues" evidence="1">
    <location>
        <begin position="768"/>
        <end position="779"/>
    </location>
</feature>
<feature type="compositionally biased region" description="Low complexity" evidence="1">
    <location>
        <begin position="835"/>
        <end position="849"/>
    </location>
</feature>
<organism evidence="2 3">
    <name type="scientific">Monosporascus ibericus</name>
    <dbReference type="NCBI Taxonomy" id="155417"/>
    <lineage>
        <taxon>Eukaryota</taxon>
        <taxon>Fungi</taxon>
        <taxon>Dikarya</taxon>
        <taxon>Ascomycota</taxon>
        <taxon>Pezizomycotina</taxon>
        <taxon>Sordariomycetes</taxon>
        <taxon>Xylariomycetidae</taxon>
        <taxon>Xylariales</taxon>
        <taxon>Xylariales incertae sedis</taxon>
        <taxon>Monosporascus</taxon>
    </lineage>
</organism>
<dbReference type="STRING" id="155417.A0A4Q4TF59"/>
<protein>
    <submittedName>
        <fullName evidence="2">Uncharacterized protein</fullName>
    </submittedName>
</protein>
<feature type="region of interest" description="Disordered" evidence="1">
    <location>
        <begin position="294"/>
        <end position="344"/>
    </location>
</feature>
<comment type="caution">
    <text evidence="2">The sequence shown here is derived from an EMBL/GenBank/DDBJ whole genome shotgun (WGS) entry which is preliminary data.</text>
</comment>
<evidence type="ECO:0000256" key="1">
    <source>
        <dbReference type="SAM" id="MobiDB-lite"/>
    </source>
</evidence>
<feature type="compositionally biased region" description="Low complexity" evidence="1">
    <location>
        <begin position="941"/>
        <end position="956"/>
    </location>
</feature>
<feature type="compositionally biased region" description="Polar residues" evidence="1">
    <location>
        <begin position="665"/>
        <end position="677"/>
    </location>
</feature>
<feature type="region of interest" description="Disordered" evidence="1">
    <location>
        <begin position="1"/>
        <end position="36"/>
    </location>
</feature>
<dbReference type="OrthoDB" id="5382203at2759"/>
<evidence type="ECO:0000313" key="3">
    <source>
        <dbReference type="Proteomes" id="UP000293360"/>
    </source>
</evidence>
<feature type="region of interest" description="Disordered" evidence="1">
    <location>
        <begin position="804"/>
        <end position="890"/>
    </location>
</feature>
<feature type="region of interest" description="Disordered" evidence="1">
    <location>
        <begin position="1113"/>
        <end position="1281"/>
    </location>
</feature>
<feature type="compositionally biased region" description="Polar residues" evidence="1">
    <location>
        <begin position="581"/>
        <end position="593"/>
    </location>
</feature>